<protein>
    <submittedName>
        <fullName evidence="1">Uncharacterized protein</fullName>
    </submittedName>
</protein>
<name>A0A0G9N343_9SPHN</name>
<dbReference type="EMBL" id="LBHB01000001">
    <property type="protein sequence ID" value="KLE35963.1"/>
    <property type="molecule type" value="Genomic_DNA"/>
</dbReference>
<dbReference type="PATRIC" id="fig|1581420.6.peg.1282"/>
<evidence type="ECO:0000313" key="1">
    <source>
        <dbReference type="EMBL" id="KLE35963.1"/>
    </source>
</evidence>
<reference evidence="1 2" key="1">
    <citation type="submission" date="2015-04" db="EMBL/GenBank/DDBJ databases">
        <title>The draft genome sequence of Erythrobacter luteus KA37.</title>
        <authorList>
            <person name="Zhuang L."/>
            <person name="Liu Y."/>
            <person name="Shao Z."/>
        </authorList>
    </citation>
    <scope>NUCLEOTIDE SEQUENCE [LARGE SCALE GENOMIC DNA]</scope>
    <source>
        <strain evidence="1 2">KA37</strain>
    </source>
</reference>
<evidence type="ECO:0000313" key="2">
    <source>
        <dbReference type="Proteomes" id="UP000053464"/>
    </source>
</evidence>
<keyword evidence="2" id="KW-1185">Reference proteome</keyword>
<gene>
    <name evidence="1" type="ORF">AAW00_06335</name>
</gene>
<dbReference type="AlphaFoldDB" id="A0A0G9N343"/>
<dbReference type="RefSeq" id="WP_047003367.1">
    <property type="nucleotide sequence ID" value="NZ_LBHB01000001.1"/>
</dbReference>
<proteinExistence type="predicted"/>
<dbReference type="STRING" id="1581420.AAW00_06335"/>
<sequence>MTYDLSNMAPSGEPFSLTMGDALEREAQLYLAQRAPAPANQTRSYLVADFEYGWNRPAIDAYQCLEGRDARDEIIWPFYTIATACWLILHFEPGEQVPRVEPLVVHSGNDLCEPEIVSRLFEALDADPGLTFVTYGGEAKDLAVLRRCAASQGLRLPLQLRDLSPHCRGRIDLCRAVTVQAKPPHLPELAIATGIPCKPSPSRSIGKLVESGKWREVSDQCAADVLATTVLLIRHLVSHGEVECCQPNTLVGIAEAATSGLPASEFVNRKFSPWAKAAQVRSRLKGAILEPV</sequence>
<organism evidence="1 2">
    <name type="scientific">Aurantiacibacter luteus</name>
    <dbReference type="NCBI Taxonomy" id="1581420"/>
    <lineage>
        <taxon>Bacteria</taxon>
        <taxon>Pseudomonadati</taxon>
        <taxon>Pseudomonadota</taxon>
        <taxon>Alphaproteobacteria</taxon>
        <taxon>Sphingomonadales</taxon>
        <taxon>Erythrobacteraceae</taxon>
        <taxon>Aurantiacibacter</taxon>
    </lineage>
</organism>
<comment type="caution">
    <text evidence="1">The sequence shown here is derived from an EMBL/GenBank/DDBJ whole genome shotgun (WGS) entry which is preliminary data.</text>
</comment>
<dbReference type="OrthoDB" id="7426030at2"/>
<accession>A0A0G9N343</accession>
<dbReference type="Proteomes" id="UP000053464">
    <property type="component" value="Unassembled WGS sequence"/>
</dbReference>